<evidence type="ECO:0000313" key="1">
    <source>
        <dbReference type="EMBL" id="KAI3811144.1"/>
    </source>
</evidence>
<name>A0ACB9IT91_9ASTR</name>
<reference evidence="2" key="1">
    <citation type="journal article" date="2022" name="Mol. Ecol. Resour.">
        <title>The genomes of chicory, endive, great burdock and yacon provide insights into Asteraceae palaeo-polyploidization history and plant inulin production.</title>
        <authorList>
            <person name="Fan W."/>
            <person name="Wang S."/>
            <person name="Wang H."/>
            <person name="Wang A."/>
            <person name="Jiang F."/>
            <person name="Liu H."/>
            <person name="Zhao H."/>
            <person name="Xu D."/>
            <person name="Zhang Y."/>
        </authorList>
    </citation>
    <scope>NUCLEOTIDE SEQUENCE [LARGE SCALE GENOMIC DNA]</scope>
    <source>
        <strain evidence="2">cv. Yunnan</strain>
    </source>
</reference>
<keyword evidence="2" id="KW-1185">Reference proteome</keyword>
<proteinExistence type="predicted"/>
<accession>A0ACB9IT91</accession>
<comment type="caution">
    <text evidence="1">The sequence shown here is derived from an EMBL/GenBank/DDBJ whole genome shotgun (WGS) entry which is preliminary data.</text>
</comment>
<evidence type="ECO:0000313" key="2">
    <source>
        <dbReference type="Proteomes" id="UP001056120"/>
    </source>
</evidence>
<gene>
    <name evidence="1" type="ORF">L1987_20861</name>
</gene>
<dbReference type="Proteomes" id="UP001056120">
    <property type="component" value="Linkage Group LG07"/>
</dbReference>
<reference evidence="1 2" key="2">
    <citation type="journal article" date="2022" name="Mol. Ecol. Resour.">
        <title>The genomes of chicory, endive, great burdock and yacon provide insights into Asteraceae paleo-polyploidization history and plant inulin production.</title>
        <authorList>
            <person name="Fan W."/>
            <person name="Wang S."/>
            <person name="Wang H."/>
            <person name="Wang A."/>
            <person name="Jiang F."/>
            <person name="Liu H."/>
            <person name="Zhao H."/>
            <person name="Xu D."/>
            <person name="Zhang Y."/>
        </authorList>
    </citation>
    <scope>NUCLEOTIDE SEQUENCE [LARGE SCALE GENOMIC DNA]</scope>
    <source>
        <strain evidence="2">cv. Yunnan</strain>
        <tissue evidence="1">Leaves</tissue>
    </source>
</reference>
<sequence>MESFFCYQEYGMWKSIRDGPYTPMVASADSGGPSVPKDPSKYSEEDIKRMEVDFKALGAIQMCLPNEVFHNFRSHKTAKELWLALEKMFAGSEEVKENRRDILKQQYENFVWKEGESLTILYNRFTYLVGELQCSKVKLENEDILKKFIRSLPSCWTLYTVSIRRTENLKTLQMTELFGMLKTYELEMIQAKERSSSYQNASTSTTTSALHSDHSSPSSSNYYPPIVTHPQTPTSQTNSSPFLLEAPPQTSTSAAFVSENSSNMYFIKEDLECFHPDDLEEMDIQHSYAMLSIRAKRANPAAHQTQPRHQQQQATPPAQTVACAAVGTSDFDWSFQYEDLPTNNQALMADTTEIPPQVYEHLCSQACIDKVLGYRKHNQNLIDQNEEFHQMKSEFKKVEDSYKEKINCLKKEISSLKHEQTNLETQIDDLLARLKATRAELAEQKVHVDKYEFASKKLQRLLDAQIHEKVKTGVGYHAEQYQAVAPPADYVTIHAPSFNLANLDMANRNLDPSKDESLAQEYTTSSESDSTYSYSTEASKASSPPTPPATLTKNEVHSAQVPAMSVVDLVLLDASSACMVCMTCTLFSHDVHSLEAIKAMPSNDNRKAAKQLEGGEERTYHLAVSWCPPSQ</sequence>
<dbReference type="EMBL" id="CM042024">
    <property type="protein sequence ID" value="KAI3811144.1"/>
    <property type="molecule type" value="Genomic_DNA"/>
</dbReference>
<protein>
    <submittedName>
        <fullName evidence="1">Uncharacterized protein</fullName>
    </submittedName>
</protein>
<organism evidence="1 2">
    <name type="scientific">Smallanthus sonchifolius</name>
    <dbReference type="NCBI Taxonomy" id="185202"/>
    <lineage>
        <taxon>Eukaryota</taxon>
        <taxon>Viridiplantae</taxon>
        <taxon>Streptophyta</taxon>
        <taxon>Embryophyta</taxon>
        <taxon>Tracheophyta</taxon>
        <taxon>Spermatophyta</taxon>
        <taxon>Magnoliopsida</taxon>
        <taxon>eudicotyledons</taxon>
        <taxon>Gunneridae</taxon>
        <taxon>Pentapetalae</taxon>
        <taxon>asterids</taxon>
        <taxon>campanulids</taxon>
        <taxon>Asterales</taxon>
        <taxon>Asteraceae</taxon>
        <taxon>Asteroideae</taxon>
        <taxon>Heliantheae alliance</taxon>
        <taxon>Millerieae</taxon>
        <taxon>Smallanthus</taxon>
    </lineage>
</organism>